<dbReference type="InterPro" id="IPR016181">
    <property type="entry name" value="Acyl_CoA_acyltransferase"/>
</dbReference>
<protein>
    <recommendedName>
        <fullName evidence="3">N-acetyltransferase domain-containing protein</fullName>
    </recommendedName>
</protein>
<dbReference type="AlphaFoldDB" id="A0A1W2G7R2"/>
<gene>
    <name evidence="1" type="ORF">SAMN04488029_0891</name>
</gene>
<keyword evidence="2" id="KW-1185">Reference proteome</keyword>
<proteinExistence type="predicted"/>
<accession>A0A1W2G7R2</accession>
<dbReference type="RefSeq" id="WP_084371198.1">
    <property type="nucleotide sequence ID" value="NZ_FWYF01000001.1"/>
</dbReference>
<dbReference type="Proteomes" id="UP000192472">
    <property type="component" value="Unassembled WGS sequence"/>
</dbReference>
<dbReference type="STRING" id="692418.SAMN04488029_0891"/>
<dbReference type="EMBL" id="FWYF01000001">
    <property type="protein sequence ID" value="SMD32544.1"/>
    <property type="molecule type" value="Genomic_DNA"/>
</dbReference>
<dbReference type="OrthoDB" id="5109343at2"/>
<evidence type="ECO:0000313" key="1">
    <source>
        <dbReference type="EMBL" id="SMD32544.1"/>
    </source>
</evidence>
<evidence type="ECO:0008006" key="3">
    <source>
        <dbReference type="Google" id="ProtNLM"/>
    </source>
</evidence>
<dbReference type="Gene3D" id="3.40.630.30">
    <property type="match status" value="1"/>
</dbReference>
<sequence length="180" mass="21081">MISRKATKSDIRGILALQAQNLISELSEEQKATNGFVTTPFTPELLEEIIDLDWAFVTEIDSQIVAYLFGGSWPYYEKWPIFPYMTSRFPDWKYKEWQITTENSFQYGPVCIDVNHRGKKIINHLFEVMRKDFIKTYPLAVTFINQANLVSTKAHLKVGWTIVDEFEYNGHQYFGLVYDM</sequence>
<evidence type="ECO:0000313" key="2">
    <source>
        <dbReference type="Proteomes" id="UP000192472"/>
    </source>
</evidence>
<dbReference type="SUPFAM" id="SSF55729">
    <property type="entry name" value="Acyl-CoA N-acyltransferases (Nat)"/>
    <property type="match status" value="1"/>
</dbReference>
<organism evidence="1 2">
    <name type="scientific">Reichenbachiella faecimaris</name>
    <dbReference type="NCBI Taxonomy" id="692418"/>
    <lineage>
        <taxon>Bacteria</taxon>
        <taxon>Pseudomonadati</taxon>
        <taxon>Bacteroidota</taxon>
        <taxon>Cytophagia</taxon>
        <taxon>Cytophagales</taxon>
        <taxon>Reichenbachiellaceae</taxon>
        <taxon>Reichenbachiella</taxon>
    </lineage>
</organism>
<name>A0A1W2G7R2_REIFA</name>
<reference evidence="1 2" key="1">
    <citation type="submission" date="2017-04" db="EMBL/GenBank/DDBJ databases">
        <authorList>
            <person name="Afonso C.L."/>
            <person name="Miller P.J."/>
            <person name="Scott M.A."/>
            <person name="Spackman E."/>
            <person name="Goraichik I."/>
            <person name="Dimitrov K.M."/>
            <person name="Suarez D.L."/>
            <person name="Swayne D.E."/>
        </authorList>
    </citation>
    <scope>NUCLEOTIDE SEQUENCE [LARGE SCALE GENOMIC DNA]</scope>
    <source>
        <strain evidence="1 2">DSM 26133</strain>
    </source>
</reference>